<sequence length="131" mass="14146">MVAATLTLGIAAPASAANLLMCKVSNAGASRGRISDKIVIAYEEGKKNVLVFDRVISNYGSESAVGKVETDNAKRTTFVWEVKVTDSKRQHATMQYRLTFLKKNHGLRLTVNPLGYRGDVTGKGICTPTVS</sequence>
<dbReference type="Proteomes" id="UP000070371">
    <property type="component" value="Chromosome"/>
</dbReference>
<dbReference type="AlphaFoldDB" id="A0A126V3P6"/>
<organism evidence="2 3">
    <name type="scientific">Falsihalocynthiibacter arcticus</name>
    <dbReference type="NCBI Taxonomy" id="1579316"/>
    <lineage>
        <taxon>Bacteria</taxon>
        <taxon>Pseudomonadati</taxon>
        <taxon>Pseudomonadota</taxon>
        <taxon>Alphaproteobacteria</taxon>
        <taxon>Rhodobacterales</taxon>
        <taxon>Roseobacteraceae</taxon>
        <taxon>Falsihalocynthiibacter</taxon>
    </lineage>
</organism>
<evidence type="ECO:0000313" key="3">
    <source>
        <dbReference type="Proteomes" id="UP000070371"/>
    </source>
</evidence>
<gene>
    <name evidence="2" type="ORF">RC74_14425</name>
</gene>
<dbReference type="EMBL" id="CP014327">
    <property type="protein sequence ID" value="AML52309.1"/>
    <property type="molecule type" value="Genomic_DNA"/>
</dbReference>
<proteinExistence type="predicted"/>
<reference evidence="2 3" key="1">
    <citation type="submission" date="2016-02" db="EMBL/GenBank/DDBJ databases">
        <title>Complete genome sequence of Halocynthiibacter arcticus PAMC 20958t from arctic marine sediment.</title>
        <authorList>
            <person name="Lee Y.M."/>
            <person name="Baek K."/>
            <person name="Lee H.K."/>
            <person name="Shin S.C."/>
        </authorList>
    </citation>
    <scope>NUCLEOTIDE SEQUENCE [LARGE SCALE GENOMIC DNA]</scope>
    <source>
        <strain evidence="2">PAMC 20958</strain>
    </source>
</reference>
<evidence type="ECO:0000256" key="1">
    <source>
        <dbReference type="SAM" id="SignalP"/>
    </source>
</evidence>
<accession>A0A126V3P6</accession>
<dbReference type="KEGG" id="hat:RC74_14425"/>
<name>A0A126V3P6_9RHOB</name>
<keyword evidence="1" id="KW-0732">Signal</keyword>
<feature type="signal peptide" evidence="1">
    <location>
        <begin position="1"/>
        <end position="16"/>
    </location>
</feature>
<keyword evidence="3" id="KW-1185">Reference proteome</keyword>
<protein>
    <submittedName>
        <fullName evidence="2">Uncharacterized protein</fullName>
    </submittedName>
</protein>
<feature type="chain" id="PRO_5007443306" evidence="1">
    <location>
        <begin position="17"/>
        <end position="131"/>
    </location>
</feature>
<evidence type="ECO:0000313" key="2">
    <source>
        <dbReference type="EMBL" id="AML52309.1"/>
    </source>
</evidence>